<feature type="domain" description="O-methyltransferase dimerisation" evidence="5">
    <location>
        <begin position="377"/>
        <end position="451"/>
    </location>
</feature>
<dbReference type="RefSeq" id="XP_020433445.1">
    <property type="nucleotide sequence ID" value="XM_020576196.1"/>
</dbReference>
<name>D3BBC0_HETP5</name>
<evidence type="ECO:0008006" key="8">
    <source>
        <dbReference type="Google" id="ProtNLM"/>
    </source>
</evidence>
<protein>
    <recommendedName>
        <fullName evidence="8">O-methyltransferase</fullName>
    </recommendedName>
</protein>
<keyword evidence="7" id="KW-1185">Reference proteome</keyword>
<evidence type="ECO:0000313" key="6">
    <source>
        <dbReference type="EMBL" id="EFA81327.1"/>
    </source>
</evidence>
<evidence type="ECO:0000256" key="3">
    <source>
        <dbReference type="ARBA" id="ARBA00022691"/>
    </source>
</evidence>
<evidence type="ECO:0000256" key="1">
    <source>
        <dbReference type="ARBA" id="ARBA00022603"/>
    </source>
</evidence>
<keyword evidence="3" id="KW-0949">S-adenosyl-L-methionine</keyword>
<gene>
    <name evidence="6" type="ORF">PPL_05307</name>
</gene>
<dbReference type="Proteomes" id="UP000001396">
    <property type="component" value="Unassembled WGS sequence"/>
</dbReference>
<dbReference type="GO" id="GO:0008171">
    <property type="term" value="F:O-methyltransferase activity"/>
    <property type="evidence" value="ECO:0007669"/>
    <property type="project" value="InterPro"/>
</dbReference>
<dbReference type="SUPFAM" id="SSF53335">
    <property type="entry name" value="S-adenosyl-L-methionine-dependent methyltransferases"/>
    <property type="match status" value="2"/>
</dbReference>
<dbReference type="PROSITE" id="PS51683">
    <property type="entry name" value="SAM_OMT_II"/>
    <property type="match status" value="2"/>
</dbReference>
<evidence type="ECO:0000259" key="5">
    <source>
        <dbReference type="Pfam" id="PF08100"/>
    </source>
</evidence>
<proteinExistence type="predicted"/>
<accession>D3BBC0</accession>
<dbReference type="PANTHER" id="PTHR43712">
    <property type="entry name" value="PUTATIVE (AFU_ORTHOLOGUE AFUA_4G14580)-RELATED"/>
    <property type="match status" value="1"/>
</dbReference>
<evidence type="ECO:0000256" key="2">
    <source>
        <dbReference type="ARBA" id="ARBA00022679"/>
    </source>
</evidence>
<dbReference type="InterPro" id="IPR036388">
    <property type="entry name" value="WH-like_DNA-bd_sf"/>
</dbReference>
<dbReference type="PANTHER" id="PTHR43712:SF2">
    <property type="entry name" value="O-METHYLTRANSFERASE CICE"/>
    <property type="match status" value="1"/>
</dbReference>
<dbReference type="InParanoid" id="D3BBC0"/>
<evidence type="ECO:0000313" key="7">
    <source>
        <dbReference type="Proteomes" id="UP000001396"/>
    </source>
</evidence>
<feature type="domain" description="O-methyltransferase C-terminal" evidence="4">
    <location>
        <begin position="473"/>
        <end position="648"/>
    </location>
</feature>
<dbReference type="Gene3D" id="3.40.50.150">
    <property type="entry name" value="Vaccinia Virus protein VP39"/>
    <property type="match status" value="2"/>
</dbReference>
<keyword evidence="2" id="KW-0808">Transferase</keyword>
<dbReference type="Pfam" id="PF00891">
    <property type="entry name" value="Methyltransf_2"/>
    <property type="match status" value="2"/>
</dbReference>
<dbReference type="Pfam" id="PF08100">
    <property type="entry name" value="Dimerisation"/>
    <property type="match status" value="1"/>
</dbReference>
<reference evidence="6 7" key="1">
    <citation type="journal article" date="2011" name="Genome Res.">
        <title>Phylogeny-wide analysis of social amoeba genomes highlights ancient origins for complex intercellular communication.</title>
        <authorList>
            <person name="Heidel A.J."/>
            <person name="Lawal H.M."/>
            <person name="Felder M."/>
            <person name="Schilde C."/>
            <person name="Helps N.R."/>
            <person name="Tunggal B."/>
            <person name="Rivero F."/>
            <person name="John U."/>
            <person name="Schleicher M."/>
            <person name="Eichinger L."/>
            <person name="Platzer M."/>
            <person name="Noegel A.A."/>
            <person name="Schaap P."/>
            <person name="Gloeckner G."/>
        </authorList>
    </citation>
    <scope>NUCLEOTIDE SEQUENCE [LARGE SCALE GENOMIC DNA]</scope>
    <source>
        <strain evidence="7">ATCC 26659 / Pp 5 / PN500</strain>
    </source>
</reference>
<comment type="caution">
    <text evidence="6">The sequence shown here is derived from an EMBL/GenBank/DDBJ whole genome shotgun (WGS) entry which is preliminary data.</text>
</comment>
<dbReference type="InterPro" id="IPR001077">
    <property type="entry name" value="COMT_C"/>
</dbReference>
<organism evidence="6 7">
    <name type="scientific">Heterostelium pallidum (strain ATCC 26659 / Pp 5 / PN500)</name>
    <name type="common">Cellular slime mold</name>
    <name type="synonym">Polysphondylium pallidum</name>
    <dbReference type="NCBI Taxonomy" id="670386"/>
    <lineage>
        <taxon>Eukaryota</taxon>
        <taxon>Amoebozoa</taxon>
        <taxon>Evosea</taxon>
        <taxon>Eumycetozoa</taxon>
        <taxon>Dictyostelia</taxon>
        <taxon>Acytosteliales</taxon>
        <taxon>Acytosteliaceae</taxon>
        <taxon>Heterostelium</taxon>
    </lineage>
</organism>
<keyword evidence="1" id="KW-0489">Methyltransferase</keyword>
<evidence type="ECO:0000259" key="4">
    <source>
        <dbReference type="Pfam" id="PF00891"/>
    </source>
</evidence>
<dbReference type="EMBL" id="ADBJ01000025">
    <property type="protein sequence ID" value="EFA81327.1"/>
    <property type="molecule type" value="Genomic_DNA"/>
</dbReference>
<dbReference type="InterPro" id="IPR016461">
    <property type="entry name" value="COMT-like"/>
</dbReference>
<dbReference type="AlphaFoldDB" id="D3BBC0"/>
<dbReference type="SUPFAM" id="SSF46785">
    <property type="entry name" value="Winged helix' DNA-binding domain"/>
    <property type="match status" value="2"/>
</dbReference>
<dbReference type="GeneID" id="31360792"/>
<feature type="domain" description="O-methyltransferase C-terminal" evidence="4">
    <location>
        <begin position="132"/>
        <end position="343"/>
    </location>
</feature>
<sequence length="657" mass="74722">MQESFFDDISLSKITKDGKFKADFKDVCRFQDYAFVSYQISASILAMARLRVSEKIGYSLESKRSSDDIASEINVSKDFLYRTMHFLAMNGFYIEVEHGVFQNNSTSLALADESVRDETIMMNGVFFYRCYETLPETIQVGTSQVGKALHYPGGVWDFLADHKQDEIEFTKGMTAITTRQAPLLAKLGDYNNYETVCDIGGSQGIFIIREFLKIHSDIKKVINFDQPTVFNNQKNSIRERLLLDQRYSECPGNFFESVPSADCYILKSILHDWSDEKARLILNTIAKSINPDGKVYLNEYIVDDGKKENELYISSLDHLMLQLCNAKERSRAQWEELVSETAFKVENKLNMESKEIRNIYNATYDSITKFQDFTYAGYLMSSCLRTVSLLNVSNVLGHSLESKRSSLEIAREVGADPVVLQRVLHYLATNGFYIEVPNEPGVFKHNEYSLTLADPLVRDETIFLTGPSHYRAFESLVDTVRTGESQSDKALKENFWDFIKNNNEANSEFANGMTAKTTRLSPAIAELGNYSKFETVCDVGGSQGILISEILKQYQNVKNGINFDQPSVFKNLEKVDRPYTFDSRYSEVGGNFFESVPVADCYTMKYILHDWDDEKSKLILNTIAKAIKPNGKVHIIELILDDGVKGNEKYLATLDLL</sequence>
<dbReference type="Gene3D" id="1.10.287.1350">
    <property type="match status" value="1"/>
</dbReference>
<dbReference type="InterPro" id="IPR012967">
    <property type="entry name" value="COMT_dimerisation"/>
</dbReference>
<dbReference type="Gene3D" id="1.10.10.10">
    <property type="entry name" value="Winged helix-like DNA-binding domain superfamily/Winged helix DNA-binding domain"/>
    <property type="match status" value="2"/>
</dbReference>
<dbReference type="InterPro" id="IPR036390">
    <property type="entry name" value="WH_DNA-bd_sf"/>
</dbReference>
<dbReference type="InterPro" id="IPR029063">
    <property type="entry name" value="SAM-dependent_MTases_sf"/>
</dbReference>
<dbReference type="GO" id="GO:0032259">
    <property type="term" value="P:methylation"/>
    <property type="evidence" value="ECO:0007669"/>
    <property type="project" value="UniProtKB-KW"/>
</dbReference>